<dbReference type="GO" id="GO:0005634">
    <property type="term" value="C:nucleus"/>
    <property type="evidence" value="ECO:0007669"/>
    <property type="project" value="UniProtKB-SubCell"/>
</dbReference>
<dbReference type="OrthoDB" id="3069995at2759"/>
<feature type="compositionally biased region" description="Polar residues" evidence="8">
    <location>
        <begin position="268"/>
        <end position="278"/>
    </location>
</feature>
<feature type="region of interest" description="Disordered" evidence="8">
    <location>
        <begin position="268"/>
        <end position="339"/>
    </location>
</feature>
<dbReference type="PANTHER" id="PTHR24406">
    <property type="entry name" value="TRANSCRIPTIONAL REPRESSOR CTCFL-RELATED"/>
    <property type="match status" value="1"/>
</dbReference>
<evidence type="ECO:0000259" key="9">
    <source>
        <dbReference type="PROSITE" id="PS50157"/>
    </source>
</evidence>
<protein>
    <recommendedName>
        <fullName evidence="9">C2H2-type domain-containing protein</fullName>
    </recommendedName>
</protein>
<feature type="domain" description="C2H2-type" evidence="9">
    <location>
        <begin position="203"/>
        <end position="226"/>
    </location>
</feature>
<keyword evidence="2" id="KW-0479">Metal-binding</keyword>
<dbReference type="AlphaFoldDB" id="A0A4Y1ZRD3"/>
<comment type="caution">
    <text evidence="10">The sequence shown here is derived from an EMBL/GenBank/DDBJ whole genome shotgun (WGS) entry which is preliminary data.</text>
</comment>
<evidence type="ECO:0000313" key="11">
    <source>
        <dbReference type="Proteomes" id="UP000499080"/>
    </source>
</evidence>
<feature type="compositionally biased region" description="Basic residues" evidence="8">
    <location>
        <begin position="364"/>
        <end position="374"/>
    </location>
</feature>
<dbReference type="Proteomes" id="UP000499080">
    <property type="component" value="Unassembled WGS sequence"/>
</dbReference>
<keyword evidence="11" id="KW-1185">Reference proteome</keyword>
<evidence type="ECO:0000256" key="6">
    <source>
        <dbReference type="ARBA" id="ARBA00023242"/>
    </source>
</evidence>
<dbReference type="PROSITE" id="PS00028">
    <property type="entry name" value="ZINC_FINGER_C2H2_1"/>
    <property type="match status" value="3"/>
</dbReference>
<keyword evidence="3" id="KW-0677">Repeat</keyword>
<feature type="compositionally biased region" description="Polar residues" evidence="8">
    <location>
        <begin position="313"/>
        <end position="339"/>
    </location>
</feature>
<evidence type="ECO:0000256" key="4">
    <source>
        <dbReference type="ARBA" id="ARBA00022771"/>
    </source>
</evidence>
<reference evidence="10 11" key="1">
    <citation type="journal article" date="2019" name="Sci. Rep.">
        <title>Orb-weaving spider Araneus ventricosus genome elucidates the spidroin gene catalogue.</title>
        <authorList>
            <person name="Kono N."/>
            <person name="Nakamura H."/>
            <person name="Ohtoshi R."/>
            <person name="Moran D.A.P."/>
            <person name="Shinohara A."/>
            <person name="Yoshida Y."/>
            <person name="Fujiwara M."/>
            <person name="Mori M."/>
            <person name="Tomita M."/>
            <person name="Arakawa K."/>
        </authorList>
    </citation>
    <scope>NUCLEOTIDE SEQUENCE [LARGE SCALE GENOMIC DNA]</scope>
</reference>
<dbReference type="InterPro" id="IPR050888">
    <property type="entry name" value="ZnF_C2H2-type_TF"/>
</dbReference>
<dbReference type="EMBL" id="BGPR01077143">
    <property type="protein sequence ID" value="GBL64277.1"/>
    <property type="molecule type" value="Genomic_DNA"/>
</dbReference>
<keyword evidence="4 7" id="KW-0863">Zinc-finger</keyword>
<proteinExistence type="predicted"/>
<keyword evidence="5" id="KW-0862">Zinc</keyword>
<accession>A0A4Y1ZRD3</accession>
<evidence type="ECO:0000256" key="2">
    <source>
        <dbReference type="ARBA" id="ARBA00022723"/>
    </source>
</evidence>
<evidence type="ECO:0000256" key="3">
    <source>
        <dbReference type="ARBA" id="ARBA00022737"/>
    </source>
</evidence>
<evidence type="ECO:0000256" key="7">
    <source>
        <dbReference type="PROSITE-ProRule" id="PRU00042"/>
    </source>
</evidence>
<evidence type="ECO:0000256" key="1">
    <source>
        <dbReference type="ARBA" id="ARBA00004123"/>
    </source>
</evidence>
<keyword evidence="6" id="KW-0539">Nucleus</keyword>
<gene>
    <name evidence="10" type="ORF">AVEN_269519_1</name>
</gene>
<evidence type="ECO:0000256" key="5">
    <source>
        <dbReference type="ARBA" id="ARBA00022833"/>
    </source>
</evidence>
<dbReference type="InterPro" id="IPR013087">
    <property type="entry name" value="Znf_C2H2_type"/>
</dbReference>
<dbReference type="GO" id="GO:0008270">
    <property type="term" value="F:zinc ion binding"/>
    <property type="evidence" value="ECO:0007669"/>
    <property type="project" value="UniProtKB-KW"/>
</dbReference>
<dbReference type="SMART" id="SM00355">
    <property type="entry name" value="ZnF_C2H2"/>
    <property type="match status" value="6"/>
</dbReference>
<comment type="subcellular location">
    <subcellularLocation>
        <location evidence="1">Nucleus</location>
    </subcellularLocation>
</comment>
<name>A0A4Y1ZRD3_ARAVE</name>
<sequence length="480" mass="53527">AHLTCEYCEKVFDSESIAQEHIYDFHLHPKLDSFQEEQSITYVRNYPGPSCSTCSTGFLNLHLLDRHCARAHNAETDAFACADCNMDFPSISQFYSHRCRSDNDLYIYKPFRCELCDEYFESHATLGTHLCEGILDAVSDGDLSDEEPFLSHPVLLSQKFPVQVSKFPRRSMSQDFHESDTVYTEDALWVPFCGTSSVGNTLHNCNQCTESFHLEESLARHIVNEHIFFDLNPFGRKKHSRRSSNTSCKNCGLTFASSTTRIAHSCSSGLIDPTSSDTPPLPASSHMPEKPESRPGTSDTVLTRNHSGDNLLPPTTSPTVGQVSSNPVRLPTSSSSNRSWKCTFPGCQTSKNSKKALSVHRFREHKIPFPKRNPKSSSQASQATQELQNPQTNPPLSSQTQDPILPAIPVSPAIQPSCPAHSQRIGDVVDFLFPLCNPMKCTEPGCTFDSVSGTTWNQIKCPLLRHLKATHCFTKLKSRH</sequence>
<feature type="compositionally biased region" description="Polar residues" evidence="8">
    <location>
        <begin position="295"/>
        <end position="305"/>
    </location>
</feature>
<evidence type="ECO:0000256" key="8">
    <source>
        <dbReference type="SAM" id="MobiDB-lite"/>
    </source>
</evidence>
<feature type="region of interest" description="Disordered" evidence="8">
    <location>
        <begin position="364"/>
        <end position="410"/>
    </location>
</feature>
<organism evidence="10 11">
    <name type="scientific">Araneus ventricosus</name>
    <name type="common">Orbweaver spider</name>
    <name type="synonym">Epeira ventricosa</name>
    <dbReference type="NCBI Taxonomy" id="182803"/>
    <lineage>
        <taxon>Eukaryota</taxon>
        <taxon>Metazoa</taxon>
        <taxon>Ecdysozoa</taxon>
        <taxon>Arthropoda</taxon>
        <taxon>Chelicerata</taxon>
        <taxon>Arachnida</taxon>
        <taxon>Araneae</taxon>
        <taxon>Araneomorphae</taxon>
        <taxon>Entelegynae</taxon>
        <taxon>Araneoidea</taxon>
        <taxon>Araneidae</taxon>
        <taxon>Araneus</taxon>
    </lineage>
</organism>
<evidence type="ECO:0000313" key="10">
    <source>
        <dbReference type="EMBL" id="GBL64277.1"/>
    </source>
</evidence>
<feature type="non-terminal residue" evidence="10">
    <location>
        <position position="1"/>
    </location>
</feature>
<feature type="compositionally biased region" description="Polar residues" evidence="8">
    <location>
        <begin position="375"/>
        <end position="402"/>
    </location>
</feature>
<feature type="domain" description="C2H2-type" evidence="9">
    <location>
        <begin position="3"/>
        <end position="31"/>
    </location>
</feature>
<dbReference type="PROSITE" id="PS50157">
    <property type="entry name" value="ZINC_FINGER_C2H2_2"/>
    <property type="match status" value="2"/>
</dbReference>